<reference evidence="3" key="1">
    <citation type="journal article" date="2011" name="Nat. Commun.">
        <title>Effector diversification within compartments of the Leptosphaeria maculans genome affected by Repeat-Induced Point mutations.</title>
        <authorList>
            <person name="Rouxel T."/>
            <person name="Grandaubert J."/>
            <person name="Hane J.K."/>
            <person name="Hoede C."/>
            <person name="van de Wouw A.P."/>
            <person name="Couloux A."/>
            <person name="Dominguez V."/>
            <person name="Anthouard V."/>
            <person name="Bally P."/>
            <person name="Bourras S."/>
            <person name="Cozijnsen A.J."/>
            <person name="Ciuffetti L.M."/>
            <person name="Degrave A."/>
            <person name="Dilmaghani A."/>
            <person name="Duret L."/>
            <person name="Fudal I."/>
            <person name="Goodwin S.B."/>
            <person name="Gout L."/>
            <person name="Glaser N."/>
            <person name="Linglin J."/>
            <person name="Kema G.H.J."/>
            <person name="Lapalu N."/>
            <person name="Lawrence C.B."/>
            <person name="May K."/>
            <person name="Meyer M."/>
            <person name="Ollivier B."/>
            <person name="Poulain J."/>
            <person name="Schoch C.L."/>
            <person name="Simon A."/>
            <person name="Spatafora J.W."/>
            <person name="Stachowiak A."/>
            <person name="Turgeon B.G."/>
            <person name="Tyler B.M."/>
            <person name="Vincent D."/>
            <person name="Weissenbach J."/>
            <person name="Amselem J."/>
            <person name="Quesneville H."/>
            <person name="Oliver R.P."/>
            <person name="Wincker P."/>
            <person name="Balesdent M.-H."/>
            <person name="Howlett B.J."/>
        </authorList>
    </citation>
    <scope>NUCLEOTIDE SEQUENCE [LARGE SCALE GENOMIC DNA]</scope>
    <source>
        <strain evidence="3">JN3 / isolate v23.1.3 / race Av1-4-5-6-7-8</strain>
    </source>
</reference>
<protein>
    <submittedName>
        <fullName evidence="2">Predicted protein</fullName>
    </submittedName>
</protein>
<organism evidence="3">
    <name type="scientific">Leptosphaeria maculans (strain JN3 / isolate v23.1.3 / race Av1-4-5-6-7-8)</name>
    <name type="common">Blackleg fungus</name>
    <name type="synonym">Phoma lingam</name>
    <dbReference type="NCBI Taxonomy" id="985895"/>
    <lineage>
        <taxon>Eukaryota</taxon>
        <taxon>Fungi</taxon>
        <taxon>Dikarya</taxon>
        <taxon>Ascomycota</taxon>
        <taxon>Pezizomycotina</taxon>
        <taxon>Dothideomycetes</taxon>
        <taxon>Pleosporomycetidae</taxon>
        <taxon>Pleosporales</taxon>
        <taxon>Pleosporineae</taxon>
        <taxon>Leptosphaeriaceae</taxon>
        <taxon>Plenodomus</taxon>
        <taxon>Plenodomus lingam/Leptosphaeria maculans species complex</taxon>
    </lineage>
</organism>
<evidence type="ECO:0000256" key="1">
    <source>
        <dbReference type="SAM" id="MobiDB-lite"/>
    </source>
</evidence>
<accession>E5R448</accession>
<dbReference type="EMBL" id="FP929083">
    <property type="protein sequence ID" value="CBX91825.1"/>
    <property type="molecule type" value="Genomic_DNA"/>
</dbReference>
<dbReference type="OrthoDB" id="2122308at2759"/>
<proteinExistence type="predicted"/>
<sequence>MTVDCGLWTVDCGLWTVDCGLWTVDCGLWTAATPFICISDTIEEARHTALRLNLPPKPFLQASSSPKSDSDPISLRSQSISIIKQHQTVLTRSHKFTDRDHAGIAEGTAEREARLPRYFAKSGHADTDPTKTKKGGSGKGNWGAAGDELEDIRPNMANERRRSNSSTHNTKDFKTKFETIETEPVFEEELHGPMGEELEKQSTTSTDKSVEEEDHDKKL</sequence>
<gene>
    <name evidence="2" type="ORF">LEMA_P045310.1</name>
</gene>
<feature type="compositionally biased region" description="Acidic residues" evidence="1">
    <location>
        <begin position="210"/>
        <end position="219"/>
    </location>
</feature>
<dbReference type="Proteomes" id="UP000002668">
    <property type="component" value="Genome"/>
</dbReference>
<dbReference type="AlphaFoldDB" id="E5R448"/>
<feature type="region of interest" description="Disordered" evidence="1">
    <location>
        <begin position="119"/>
        <end position="219"/>
    </location>
</feature>
<keyword evidence="3" id="KW-1185">Reference proteome</keyword>
<evidence type="ECO:0000313" key="2">
    <source>
        <dbReference type="EMBL" id="CBX91825.1"/>
    </source>
</evidence>
<dbReference type="STRING" id="985895.E5R448"/>
<evidence type="ECO:0000313" key="3">
    <source>
        <dbReference type="Proteomes" id="UP000002668"/>
    </source>
</evidence>
<feature type="compositionally biased region" description="Basic and acidic residues" evidence="1">
    <location>
        <begin position="169"/>
        <end position="179"/>
    </location>
</feature>
<dbReference type="InParanoid" id="E5R448"/>
<dbReference type="HOGENOM" id="CLU_109896_1_0_1"/>
<dbReference type="VEuPathDB" id="FungiDB:LEMA_P045310.1"/>
<dbReference type="eggNOG" id="ENOG502SD5D">
    <property type="taxonomic scope" value="Eukaryota"/>
</dbReference>
<name>E5R448_LEPMJ</name>